<evidence type="ECO:0000313" key="1">
    <source>
        <dbReference type="Proteomes" id="UP000887566"/>
    </source>
</evidence>
<name>A0A914WV86_9BILA</name>
<dbReference type="Proteomes" id="UP000887566">
    <property type="component" value="Unplaced"/>
</dbReference>
<proteinExistence type="predicted"/>
<evidence type="ECO:0000313" key="2">
    <source>
        <dbReference type="WBParaSite" id="PSAMB.scaffold525size48017.g6721.t1"/>
    </source>
</evidence>
<dbReference type="AlphaFoldDB" id="A0A914WV86"/>
<organism evidence="1 2">
    <name type="scientific">Plectus sambesii</name>
    <dbReference type="NCBI Taxonomy" id="2011161"/>
    <lineage>
        <taxon>Eukaryota</taxon>
        <taxon>Metazoa</taxon>
        <taxon>Ecdysozoa</taxon>
        <taxon>Nematoda</taxon>
        <taxon>Chromadorea</taxon>
        <taxon>Plectida</taxon>
        <taxon>Plectina</taxon>
        <taxon>Plectoidea</taxon>
        <taxon>Plectidae</taxon>
        <taxon>Plectus</taxon>
    </lineage>
</organism>
<protein>
    <submittedName>
        <fullName evidence="2">Uncharacterized protein</fullName>
    </submittedName>
</protein>
<accession>A0A914WV86</accession>
<reference evidence="2" key="1">
    <citation type="submission" date="2022-11" db="UniProtKB">
        <authorList>
            <consortium name="WormBaseParasite"/>
        </authorList>
    </citation>
    <scope>IDENTIFICATION</scope>
</reference>
<dbReference type="WBParaSite" id="PSAMB.scaffold525size48017.g6721.t1">
    <property type="protein sequence ID" value="PSAMB.scaffold525size48017.g6721.t1"/>
    <property type="gene ID" value="PSAMB.scaffold525size48017.g6721"/>
</dbReference>
<sequence>MKDKILLHTIEERRGSYDIGIEQQVVVDSGERRAREAIKASRRARASSWRVCATVAGDATAGRLGTRGNKHDHFVESVLLHLVLHRKEVVGATLVHGRIALGRSRARLPPAHTRPWSAAGRIRQSVVVYSSSFCDLVAVVGLTVAGVLVPDAAETRRPGESGPARIADRRGACGC</sequence>
<keyword evidence="1" id="KW-1185">Reference proteome</keyword>